<dbReference type="NCBIfam" id="TIGR00254">
    <property type="entry name" value="GGDEF"/>
    <property type="match status" value="1"/>
</dbReference>
<keyword evidence="1" id="KW-1133">Transmembrane helix</keyword>
<dbReference type="Pfam" id="PF00990">
    <property type="entry name" value="GGDEF"/>
    <property type="match status" value="1"/>
</dbReference>
<dbReference type="GO" id="GO:0071111">
    <property type="term" value="F:cyclic-guanylate-specific phosphodiesterase activity"/>
    <property type="evidence" value="ECO:0007669"/>
    <property type="project" value="UniProtKB-EC"/>
</dbReference>
<dbReference type="InterPro" id="IPR001610">
    <property type="entry name" value="PAC"/>
</dbReference>
<dbReference type="SUPFAM" id="SSF55781">
    <property type="entry name" value="GAF domain-like"/>
    <property type="match status" value="1"/>
</dbReference>
<evidence type="ECO:0000259" key="2">
    <source>
        <dbReference type="PROSITE" id="PS50112"/>
    </source>
</evidence>
<keyword evidence="1" id="KW-0472">Membrane</keyword>
<dbReference type="CDD" id="cd00130">
    <property type="entry name" value="PAS"/>
    <property type="match status" value="3"/>
</dbReference>
<dbReference type="PANTHER" id="PTHR44757:SF2">
    <property type="entry name" value="BIOFILM ARCHITECTURE MAINTENANCE PROTEIN MBAA"/>
    <property type="match status" value="1"/>
</dbReference>
<dbReference type="InterPro" id="IPR000700">
    <property type="entry name" value="PAS-assoc_C"/>
</dbReference>
<feature type="domain" description="GGDEF" evidence="5">
    <location>
        <begin position="740"/>
        <end position="915"/>
    </location>
</feature>
<dbReference type="PROSITE" id="PS50887">
    <property type="entry name" value="GGDEF"/>
    <property type="match status" value="1"/>
</dbReference>
<dbReference type="SUPFAM" id="SSF55785">
    <property type="entry name" value="PYP-like sensor domain (PAS domain)"/>
    <property type="match status" value="3"/>
</dbReference>
<keyword evidence="6" id="KW-0378">Hydrolase</keyword>
<dbReference type="InterPro" id="IPR035965">
    <property type="entry name" value="PAS-like_dom_sf"/>
</dbReference>
<keyword evidence="1" id="KW-0812">Transmembrane</keyword>
<dbReference type="PROSITE" id="PS50113">
    <property type="entry name" value="PAC"/>
    <property type="match status" value="3"/>
</dbReference>
<dbReference type="CDD" id="cd01949">
    <property type="entry name" value="GGDEF"/>
    <property type="match status" value="1"/>
</dbReference>
<feature type="domain" description="PAC" evidence="3">
    <location>
        <begin position="655"/>
        <end position="707"/>
    </location>
</feature>
<dbReference type="SMART" id="SM00052">
    <property type="entry name" value="EAL"/>
    <property type="match status" value="1"/>
</dbReference>
<evidence type="ECO:0000259" key="4">
    <source>
        <dbReference type="PROSITE" id="PS50883"/>
    </source>
</evidence>
<evidence type="ECO:0000259" key="3">
    <source>
        <dbReference type="PROSITE" id="PS50113"/>
    </source>
</evidence>
<dbReference type="PROSITE" id="PS50883">
    <property type="entry name" value="EAL"/>
    <property type="match status" value="1"/>
</dbReference>
<dbReference type="InterPro" id="IPR013655">
    <property type="entry name" value="PAS_fold_3"/>
</dbReference>
<protein>
    <submittedName>
        <fullName evidence="6">Cyclic di-GMP phosphodiesterase Gmr</fullName>
        <ecNumber evidence="6">3.1.4.52</ecNumber>
    </submittedName>
</protein>
<dbReference type="InterPro" id="IPR001633">
    <property type="entry name" value="EAL_dom"/>
</dbReference>
<feature type="domain" description="PAS" evidence="2">
    <location>
        <begin position="455"/>
        <end position="525"/>
    </location>
</feature>
<feature type="domain" description="PAS" evidence="2">
    <location>
        <begin position="318"/>
        <end position="381"/>
    </location>
</feature>
<feature type="domain" description="PAS" evidence="2">
    <location>
        <begin position="580"/>
        <end position="618"/>
    </location>
</feature>
<dbReference type="RefSeq" id="WP_172188089.1">
    <property type="nucleotide sequence ID" value="NZ_CAWPPK010000258.1"/>
</dbReference>
<evidence type="ECO:0000313" key="7">
    <source>
        <dbReference type="Proteomes" id="UP000702425"/>
    </source>
</evidence>
<dbReference type="Gene3D" id="3.30.450.20">
    <property type="entry name" value="PAS domain"/>
    <property type="match status" value="3"/>
</dbReference>
<dbReference type="InterPro" id="IPR003018">
    <property type="entry name" value="GAF"/>
</dbReference>
<accession>A0ABX2CYP3</accession>
<dbReference type="InterPro" id="IPR000160">
    <property type="entry name" value="GGDEF_dom"/>
</dbReference>
<dbReference type="PROSITE" id="PS50112">
    <property type="entry name" value="PAS"/>
    <property type="match status" value="3"/>
</dbReference>
<dbReference type="Pfam" id="PF08447">
    <property type="entry name" value="PAS_3"/>
    <property type="match status" value="2"/>
</dbReference>
<gene>
    <name evidence="6" type="primary">gmr_3</name>
    <name evidence="6" type="ORF">E5S67_02757</name>
</gene>
<dbReference type="SMART" id="SM00065">
    <property type="entry name" value="GAF"/>
    <property type="match status" value="1"/>
</dbReference>
<keyword evidence="7" id="KW-1185">Reference proteome</keyword>
<dbReference type="Pfam" id="PF00563">
    <property type="entry name" value="EAL"/>
    <property type="match status" value="1"/>
</dbReference>
<name>A0ABX2CYP3_9CYAN</name>
<dbReference type="SUPFAM" id="SSF141868">
    <property type="entry name" value="EAL domain-like"/>
    <property type="match status" value="1"/>
</dbReference>
<dbReference type="Pfam" id="PF13426">
    <property type="entry name" value="PAS_9"/>
    <property type="match status" value="1"/>
</dbReference>
<evidence type="ECO:0000259" key="5">
    <source>
        <dbReference type="PROSITE" id="PS50887"/>
    </source>
</evidence>
<dbReference type="InterPro" id="IPR035919">
    <property type="entry name" value="EAL_sf"/>
</dbReference>
<comment type="caution">
    <text evidence="6">The sequence shown here is derived from an EMBL/GenBank/DDBJ whole genome shotgun (WGS) entry which is preliminary data.</text>
</comment>
<dbReference type="SMART" id="SM00267">
    <property type="entry name" value="GGDEF"/>
    <property type="match status" value="1"/>
</dbReference>
<dbReference type="CDD" id="cd01948">
    <property type="entry name" value="EAL"/>
    <property type="match status" value="1"/>
</dbReference>
<evidence type="ECO:0000256" key="1">
    <source>
        <dbReference type="SAM" id="Phobius"/>
    </source>
</evidence>
<dbReference type="NCBIfam" id="TIGR00229">
    <property type="entry name" value="sensory_box"/>
    <property type="match status" value="3"/>
</dbReference>
<evidence type="ECO:0000313" key="6">
    <source>
        <dbReference type="EMBL" id="NQE35028.1"/>
    </source>
</evidence>
<feature type="domain" description="EAL" evidence="4">
    <location>
        <begin position="924"/>
        <end position="1180"/>
    </location>
</feature>
<feature type="domain" description="PAC" evidence="3">
    <location>
        <begin position="402"/>
        <end position="454"/>
    </location>
</feature>
<dbReference type="SMART" id="SM00086">
    <property type="entry name" value="PAC"/>
    <property type="match status" value="3"/>
</dbReference>
<dbReference type="Gene3D" id="3.20.20.450">
    <property type="entry name" value="EAL domain"/>
    <property type="match status" value="1"/>
</dbReference>
<dbReference type="Proteomes" id="UP000702425">
    <property type="component" value="Unassembled WGS sequence"/>
</dbReference>
<dbReference type="EMBL" id="SRRZ01000045">
    <property type="protein sequence ID" value="NQE35028.1"/>
    <property type="molecule type" value="Genomic_DNA"/>
</dbReference>
<dbReference type="InterPro" id="IPR029787">
    <property type="entry name" value="Nucleotide_cyclase"/>
</dbReference>
<dbReference type="PANTHER" id="PTHR44757">
    <property type="entry name" value="DIGUANYLATE CYCLASE DGCP"/>
    <property type="match status" value="1"/>
</dbReference>
<dbReference type="EC" id="3.1.4.52" evidence="6"/>
<dbReference type="InterPro" id="IPR000014">
    <property type="entry name" value="PAS"/>
</dbReference>
<dbReference type="InterPro" id="IPR052155">
    <property type="entry name" value="Biofilm_reg_signaling"/>
</dbReference>
<dbReference type="Gene3D" id="3.30.70.270">
    <property type="match status" value="1"/>
</dbReference>
<feature type="domain" description="PAC" evidence="3">
    <location>
        <begin position="524"/>
        <end position="579"/>
    </location>
</feature>
<dbReference type="InterPro" id="IPR043128">
    <property type="entry name" value="Rev_trsase/Diguanyl_cyclase"/>
</dbReference>
<dbReference type="SMART" id="SM00091">
    <property type="entry name" value="PAS"/>
    <property type="match status" value="3"/>
</dbReference>
<dbReference type="SUPFAM" id="SSF55073">
    <property type="entry name" value="Nucleotide cyclase"/>
    <property type="match status" value="1"/>
</dbReference>
<proteinExistence type="predicted"/>
<reference evidence="6 7" key="1">
    <citation type="journal article" date="2020" name="Sci. Rep.">
        <title>A novel cyanobacterial geosmin producer, revising GeoA distribution and dispersion patterns in Bacteria.</title>
        <authorList>
            <person name="Churro C."/>
            <person name="Semedo-Aguiar A.P."/>
            <person name="Silva A.D."/>
            <person name="Pereira-Leal J.B."/>
            <person name="Leite R.B."/>
        </authorList>
    </citation>
    <scope>NUCLEOTIDE SEQUENCE [LARGE SCALE GENOMIC DNA]</scope>
    <source>
        <strain evidence="6 7">IPMA8</strain>
    </source>
</reference>
<sequence length="1182" mass="132389">MFDLDLFFYFEILAYLLGLSAILALASAIYLKWQRRPPSLPLAEEKRPLAELNPADKSAELKIWKNCGIFSNSNLLPPTERLLGKVLSTGGALFLRQKQRPTVNSSPFVGPGSIQTLSVSISGSMGENRDRPKADNPPKLTASAQLEEDLLGEILAGTDSPAGAEFFDALVRHLASALGVCSAVAAKLIKSKERADAAPDRLQVISFWSDGLWPPNFECDTANTPEALVIERGMYSCPDCLLETFPEDRRLVVTGARSFLGVLLKNSYGEPLGIICIFHDRPLPEAHLANFRLILSIFAGRAAAELERQRLEAALSTVEAKYCALVEQMPAVTYISPLNRTAAKLYISPQIETFLGYSVAEWRADPDLWLKLVHPEDRDRVLVENATQKFTSGEEIFWDGPLVSEYRAIARNGRVVWFRDRATAVRDEASKSVILQGAMFDITETKVAASALLESEYRYYTLAKILPVGIFRADAGGDCLYVNQRFLEMAGLTAPQALGEGWTQSLHPEDRDRVLSVWYGAVKEKLPCKLEYRFCNGDFTTWVFWQAVPEIAKSGEVLGYLGTLTDISDRKQAEFALQQAEEKYRSIFENAIEGIFQATPDGRYLSANPALARIYGYESPAELMANIRNIDRQLYLDPERRVEFLHEIEKHGFVSEFESQVYRADGTTIWVSENGRAVRGAGDKLLYYEGTVEDITVRKIAEEKLVHDALHDMLTGLPNRALFMDRLGHAIELSKRRPEVVFAVLFIDLDRFKVVNDSLGHLVGDRLLIAIAQRLGICLRTGDTVARLGGDEFAILLENIKSTEDPIQIAQRVQAELAEPFYLNEYQVFTSASIGIVCSGFPPPYPRETSELSIAGNLGNIDRETSLSCLSSDSPVPNVPFPTLYDRPEELLRDADAAMYHAKESGKARHEVFDLSMHTRAVALLQLENDLRRALESQEFQLYYQPIVSLTSGTIRGFEALLRWYNPERGLVCPGEFILVAEETRLIVPIGWWMMRSACSQTHQWHQQFPENPPLTVSVNLSNQQFKQPDLIDRIREILQETQLDPRTLKLEITEGVIMENSESAVAILAELKKLEIQLYIDDFGTGYSSLSRLHTFPTDALKIDRAFVSRMTEDEGNEAIVQTVLILASHLGMDVIAEGIETIEQLNLLRALQCEYGQGYFFSKPVDSIAATLLIESQPEW</sequence>
<organism evidence="6 7">
    <name type="scientific">Microcoleus asticus IPMA8</name>
    <dbReference type="NCBI Taxonomy" id="2563858"/>
    <lineage>
        <taxon>Bacteria</taxon>
        <taxon>Bacillati</taxon>
        <taxon>Cyanobacteriota</taxon>
        <taxon>Cyanophyceae</taxon>
        <taxon>Oscillatoriophycideae</taxon>
        <taxon>Oscillatoriales</taxon>
        <taxon>Microcoleaceae</taxon>
        <taxon>Microcoleus</taxon>
        <taxon>Microcoleus asticus</taxon>
    </lineage>
</organism>
<feature type="transmembrane region" description="Helical" evidence="1">
    <location>
        <begin position="6"/>
        <end position="31"/>
    </location>
</feature>